<dbReference type="RefSeq" id="XP_011775092.1">
    <property type="nucleotide sequence ID" value="XM_011776790.1"/>
</dbReference>
<evidence type="ECO:0000256" key="1">
    <source>
        <dbReference type="SAM" id="Phobius"/>
    </source>
</evidence>
<feature type="transmembrane region" description="Helical" evidence="1">
    <location>
        <begin position="46"/>
        <end position="71"/>
    </location>
</feature>
<dbReference type="AlphaFoldDB" id="C9ZTS7"/>
<protein>
    <submittedName>
        <fullName evidence="2">Uncharacterized protein</fullName>
    </submittedName>
</protein>
<name>C9ZTS7_TRYB9</name>
<organism evidence="2 3">
    <name type="scientific">Trypanosoma brucei gambiense (strain MHOM/CI/86/DAL972)</name>
    <dbReference type="NCBI Taxonomy" id="679716"/>
    <lineage>
        <taxon>Eukaryota</taxon>
        <taxon>Discoba</taxon>
        <taxon>Euglenozoa</taxon>
        <taxon>Kinetoplastea</taxon>
        <taxon>Metakinetoplastina</taxon>
        <taxon>Trypanosomatida</taxon>
        <taxon>Trypanosomatidae</taxon>
        <taxon>Trypanosoma</taxon>
    </lineage>
</organism>
<reference evidence="3" key="1">
    <citation type="journal article" date="2010" name="PLoS Negl. Trop. Dis.">
        <title>The genome sequence of Trypanosoma brucei gambiense, causative agent of chronic human african trypanosomiasis.</title>
        <authorList>
            <person name="Jackson A.P."/>
            <person name="Sanders M."/>
            <person name="Berry A."/>
            <person name="McQuillan J."/>
            <person name="Aslett M.A."/>
            <person name="Quail M.A."/>
            <person name="Chukualim B."/>
            <person name="Capewell P."/>
            <person name="MacLeod A."/>
            <person name="Melville S.E."/>
            <person name="Gibson W."/>
            <person name="Barry J.D."/>
            <person name="Berriman M."/>
            <person name="Hertz-Fowler C."/>
        </authorList>
    </citation>
    <scope>NUCLEOTIDE SEQUENCE [LARGE SCALE GENOMIC DNA]</scope>
    <source>
        <strain evidence="3">MHOM/CI/86/DAL972</strain>
    </source>
</reference>
<sequence>MLKIITCKGASKLSDVWRRVCVVLCFPLDSDYTMPCILLFSKLACISSFGILHTGAMLSSLPFAFVCIAVARTLWNKVAFNCFSSQFYFTPLLTKVSASAA</sequence>
<keyword evidence="1" id="KW-1133">Transmembrane helix</keyword>
<feature type="transmembrane region" description="Helical" evidence="1">
    <location>
        <begin position="20"/>
        <end position="40"/>
    </location>
</feature>
<evidence type="ECO:0000313" key="3">
    <source>
        <dbReference type="Proteomes" id="UP000002316"/>
    </source>
</evidence>
<evidence type="ECO:0000313" key="2">
    <source>
        <dbReference type="EMBL" id="CBH12813.1"/>
    </source>
</evidence>
<dbReference type="GeneID" id="23862987"/>
<keyword evidence="1" id="KW-0812">Transmembrane</keyword>
<gene>
    <name evidence="2" type="ORF">TbgDal_VII7040</name>
</gene>
<dbReference type="Proteomes" id="UP000002316">
    <property type="component" value="Chromosome 7"/>
</dbReference>
<proteinExistence type="predicted"/>
<dbReference type="KEGG" id="tbg:TbgDal_VII7040"/>
<keyword evidence="1" id="KW-0472">Membrane</keyword>
<accession>C9ZTS7</accession>
<dbReference type="EMBL" id="FN554970">
    <property type="protein sequence ID" value="CBH12813.1"/>
    <property type="molecule type" value="Genomic_DNA"/>
</dbReference>